<comment type="function">
    <text evidence="4 5">This protein binds to 23S rRNA in the presence of protein L20.</text>
</comment>
<dbReference type="AlphaFoldDB" id="A0A090MV30"/>
<keyword evidence="2 4" id="KW-0689">Ribosomal protein</keyword>
<accession>A0A090MV30</accession>
<proteinExistence type="inferred from homology"/>
<dbReference type="GO" id="GO:0006412">
    <property type="term" value="P:translation"/>
    <property type="evidence" value="ECO:0007669"/>
    <property type="project" value="UniProtKB-UniRule"/>
</dbReference>
<dbReference type="OrthoDB" id="9813334at2"/>
<protein>
    <recommendedName>
        <fullName evidence="4">Large ribosomal subunit protein bL21</fullName>
    </recommendedName>
</protein>
<dbReference type="Pfam" id="PF00829">
    <property type="entry name" value="Ribosomal_L21p"/>
    <property type="match status" value="1"/>
</dbReference>
<dbReference type="InterPro" id="IPR036164">
    <property type="entry name" value="bL21-like_sf"/>
</dbReference>
<keyword evidence="4 5" id="KW-0694">RNA-binding</keyword>
<comment type="subunit">
    <text evidence="4">Part of the 50S ribosomal subunit. Contacts protein L20.</text>
</comment>
<dbReference type="GO" id="GO:0019843">
    <property type="term" value="F:rRNA binding"/>
    <property type="evidence" value="ECO:0007669"/>
    <property type="project" value="UniProtKB-UniRule"/>
</dbReference>
<evidence type="ECO:0000256" key="2">
    <source>
        <dbReference type="ARBA" id="ARBA00022980"/>
    </source>
</evidence>
<evidence type="ECO:0000256" key="6">
    <source>
        <dbReference type="SAM" id="MobiDB-lite"/>
    </source>
</evidence>
<name>A0A090MV30_AFIFE</name>
<dbReference type="EMBL" id="CCAZ020000002">
    <property type="protein sequence ID" value="CEG09734.1"/>
    <property type="molecule type" value="Genomic_DNA"/>
</dbReference>
<dbReference type="PANTHER" id="PTHR21349:SF0">
    <property type="entry name" value="LARGE RIBOSOMAL SUBUNIT PROTEIN BL21M"/>
    <property type="match status" value="1"/>
</dbReference>
<organism evidence="7 8">
    <name type="scientific">Afipia felis</name>
    <name type="common">Cat scratch disease bacillus</name>
    <dbReference type="NCBI Taxonomy" id="1035"/>
    <lineage>
        <taxon>Bacteria</taxon>
        <taxon>Pseudomonadati</taxon>
        <taxon>Pseudomonadota</taxon>
        <taxon>Alphaproteobacteria</taxon>
        <taxon>Hyphomicrobiales</taxon>
        <taxon>Nitrobacteraceae</taxon>
        <taxon>Afipia</taxon>
    </lineage>
</organism>
<evidence type="ECO:0000256" key="1">
    <source>
        <dbReference type="ARBA" id="ARBA00008563"/>
    </source>
</evidence>
<dbReference type="GO" id="GO:1990904">
    <property type="term" value="C:ribonucleoprotein complex"/>
    <property type="evidence" value="ECO:0007669"/>
    <property type="project" value="UniProtKB-KW"/>
</dbReference>
<dbReference type="SUPFAM" id="SSF141091">
    <property type="entry name" value="L21p-like"/>
    <property type="match status" value="1"/>
</dbReference>
<keyword evidence="8" id="KW-1185">Reference proteome</keyword>
<keyword evidence="4 5" id="KW-0699">rRNA-binding</keyword>
<dbReference type="InterPro" id="IPR028909">
    <property type="entry name" value="bL21-like"/>
</dbReference>
<dbReference type="STRING" id="1035.BN961_03165"/>
<evidence type="ECO:0000313" key="8">
    <source>
        <dbReference type="Proteomes" id="UP000035762"/>
    </source>
</evidence>
<dbReference type="NCBIfam" id="TIGR00061">
    <property type="entry name" value="L21"/>
    <property type="match status" value="1"/>
</dbReference>
<evidence type="ECO:0000256" key="3">
    <source>
        <dbReference type="ARBA" id="ARBA00023274"/>
    </source>
</evidence>
<evidence type="ECO:0000313" key="7">
    <source>
        <dbReference type="EMBL" id="CEG09734.1"/>
    </source>
</evidence>
<gene>
    <name evidence="4 7" type="primary">rplU</name>
    <name evidence="7" type="ORF">BN961_03165</name>
</gene>
<dbReference type="GO" id="GO:0003735">
    <property type="term" value="F:structural constituent of ribosome"/>
    <property type="evidence" value="ECO:0007669"/>
    <property type="project" value="InterPro"/>
</dbReference>
<sequence>MFAVIKTGGRQFRVVPNDVLEIGKIAGEVGSIVQLGEVLVVGGDTPVLGSPLVAGASVAAEVLDHKRGPKVIAFKKRRRKNSKRKRGYRDEITVIRVTEILTDGKAPSIGPRPKKEKKVEAAVTEGDAPAKTAKKAPAKKAAAKPAAKKAAPKAAPKKAPAKKAAPKAKSDKK</sequence>
<feature type="compositionally biased region" description="Basic residues" evidence="6">
    <location>
        <begin position="132"/>
        <end position="173"/>
    </location>
</feature>
<dbReference type="PANTHER" id="PTHR21349">
    <property type="entry name" value="50S RIBOSOMAL PROTEIN L21"/>
    <property type="match status" value="1"/>
</dbReference>
<keyword evidence="3 4" id="KW-0687">Ribonucleoprotein</keyword>
<dbReference type="GO" id="GO:0005840">
    <property type="term" value="C:ribosome"/>
    <property type="evidence" value="ECO:0007669"/>
    <property type="project" value="UniProtKB-KW"/>
</dbReference>
<feature type="region of interest" description="Disordered" evidence="6">
    <location>
        <begin position="103"/>
        <end position="173"/>
    </location>
</feature>
<dbReference type="HAMAP" id="MF_01363">
    <property type="entry name" value="Ribosomal_bL21"/>
    <property type="match status" value="1"/>
</dbReference>
<evidence type="ECO:0000256" key="5">
    <source>
        <dbReference type="RuleBase" id="RU000562"/>
    </source>
</evidence>
<comment type="caution">
    <text evidence="7">The sequence shown here is derived from an EMBL/GenBank/DDBJ whole genome shotgun (WGS) entry which is preliminary data.</text>
</comment>
<reference evidence="7 8" key="1">
    <citation type="journal article" date="2014" name="Genome Announc.">
        <title>Genome Sequence of Afipia felis Strain 76713, Isolated in Hospital Water Using an Amoeba Co-Culture Procedure.</title>
        <authorList>
            <person name="Benamar S."/>
            <person name="La Scola B."/>
            <person name="Croce O."/>
        </authorList>
    </citation>
    <scope>NUCLEOTIDE SEQUENCE [LARGE SCALE GENOMIC DNA]</scope>
    <source>
        <strain evidence="7 8">76713</strain>
    </source>
</reference>
<comment type="similarity">
    <text evidence="1 4 5">Belongs to the bacterial ribosomal protein bL21 family.</text>
</comment>
<dbReference type="InterPro" id="IPR001787">
    <property type="entry name" value="Ribosomal_bL21"/>
</dbReference>
<evidence type="ECO:0000256" key="4">
    <source>
        <dbReference type="HAMAP-Rule" id="MF_01363"/>
    </source>
</evidence>
<dbReference type="Proteomes" id="UP000035762">
    <property type="component" value="Unassembled WGS sequence"/>
</dbReference>
<dbReference type="RefSeq" id="WP_009341277.1">
    <property type="nucleotide sequence ID" value="NZ_CCAZ020000002.1"/>
</dbReference>
<dbReference type="GO" id="GO:0005737">
    <property type="term" value="C:cytoplasm"/>
    <property type="evidence" value="ECO:0007669"/>
    <property type="project" value="UniProtKB-ARBA"/>
</dbReference>